<protein>
    <submittedName>
        <fullName evidence="5">TetR/AcrR family transcriptional regulator</fullName>
    </submittedName>
</protein>
<dbReference type="InterPro" id="IPR009057">
    <property type="entry name" value="Homeodomain-like_sf"/>
</dbReference>
<keyword evidence="1 2" id="KW-0238">DNA-binding</keyword>
<gene>
    <name evidence="5" type="ORF">WDS16_19795</name>
</gene>
<keyword evidence="3" id="KW-0812">Transmembrane</keyword>
<evidence type="ECO:0000259" key="4">
    <source>
        <dbReference type="PROSITE" id="PS50977"/>
    </source>
</evidence>
<evidence type="ECO:0000256" key="1">
    <source>
        <dbReference type="ARBA" id="ARBA00023125"/>
    </source>
</evidence>
<dbReference type="Proteomes" id="UP001432000">
    <property type="component" value="Chromosome"/>
</dbReference>
<keyword evidence="3" id="KW-0472">Membrane</keyword>
<evidence type="ECO:0000313" key="5">
    <source>
        <dbReference type="EMBL" id="WXG67470.1"/>
    </source>
</evidence>
<dbReference type="SUPFAM" id="SSF46689">
    <property type="entry name" value="Homeodomain-like"/>
    <property type="match status" value="1"/>
</dbReference>
<sequence length="196" mass="21156">MTIDERRRHRHESLLAAGIELLGSPDGPAVSVRGVCRSAGLTERYFYESFDDRDAFVRAVYAHVGEQARQAIVHAVESSDERDRVEAPVRAFVELVLDSPSVGRVLLLAPLSESAIGGSGAALLPSFVELVQAQLTSEDPDDKRLIAVGVVGALTALFVGYLDGSITTPREKFVAHCVRLVSGASEHAMIEPTTFR</sequence>
<accession>A0ABZ2PEH3</accession>
<evidence type="ECO:0000256" key="2">
    <source>
        <dbReference type="PROSITE-ProRule" id="PRU00335"/>
    </source>
</evidence>
<dbReference type="RefSeq" id="WP_338887042.1">
    <property type="nucleotide sequence ID" value="NZ_CP147846.1"/>
</dbReference>
<feature type="transmembrane region" description="Helical" evidence="3">
    <location>
        <begin position="144"/>
        <end position="162"/>
    </location>
</feature>
<keyword evidence="3" id="KW-1133">Transmembrane helix</keyword>
<feature type="domain" description="HTH tetR-type" evidence="4">
    <location>
        <begin position="8"/>
        <end position="68"/>
    </location>
</feature>
<dbReference type="PROSITE" id="PS50977">
    <property type="entry name" value="HTH_TETR_2"/>
    <property type="match status" value="1"/>
</dbReference>
<reference evidence="5 6" key="1">
    <citation type="submission" date="2024-03" db="EMBL/GenBank/DDBJ databases">
        <title>Natural products discovery in diverse microorganisms through a two-stage MS feature dereplication strategy.</title>
        <authorList>
            <person name="Zhang R."/>
        </authorList>
    </citation>
    <scope>NUCLEOTIDE SEQUENCE [LARGE SCALE GENOMIC DNA]</scope>
    <source>
        <strain evidence="5 6">18930</strain>
    </source>
</reference>
<dbReference type="InterPro" id="IPR001647">
    <property type="entry name" value="HTH_TetR"/>
</dbReference>
<name>A0ABZ2PEH3_9NOCA</name>
<dbReference type="EMBL" id="CP147846">
    <property type="protein sequence ID" value="WXG67470.1"/>
    <property type="molecule type" value="Genomic_DNA"/>
</dbReference>
<organism evidence="5 6">
    <name type="scientific">Rhodococcus sovatensis</name>
    <dbReference type="NCBI Taxonomy" id="1805840"/>
    <lineage>
        <taxon>Bacteria</taxon>
        <taxon>Bacillati</taxon>
        <taxon>Actinomycetota</taxon>
        <taxon>Actinomycetes</taxon>
        <taxon>Mycobacteriales</taxon>
        <taxon>Nocardiaceae</taxon>
        <taxon>Rhodococcus</taxon>
    </lineage>
</organism>
<evidence type="ECO:0000256" key="3">
    <source>
        <dbReference type="SAM" id="Phobius"/>
    </source>
</evidence>
<proteinExistence type="predicted"/>
<feature type="DNA-binding region" description="H-T-H motif" evidence="2">
    <location>
        <begin position="31"/>
        <end position="50"/>
    </location>
</feature>
<dbReference type="Gene3D" id="1.10.357.10">
    <property type="entry name" value="Tetracycline Repressor, domain 2"/>
    <property type="match status" value="1"/>
</dbReference>
<keyword evidence="6" id="KW-1185">Reference proteome</keyword>
<evidence type="ECO:0000313" key="6">
    <source>
        <dbReference type="Proteomes" id="UP001432000"/>
    </source>
</evidence>